<name>A0A368F177_ANCCA</name>
<dbReference type="EMBL" id="JOJR01017610">
    <property type="protein sequence ID" value="RCN24685.1"/>
    <property type="molecule type" value="Genomic_DNA"/>
</dbReference>
<proteinExistence type="predicted"/>
<comment type="caution">
    <text evidence="1">The sequence shown here is derived from an EMBL/GenBank/DDBJ whole genome shotgun (WGS) entry which is preliminary data.</text>
</comment>
<dbReference type="InterPro" id="IPR035940">
    <property type="entry name" value="CAP_sf"/>
</dbReference>
<protein>
    <submittedName>
        <fullName evidence="1">Uncharacterized protein</fullName>
    </submittedName>
</protein>
<dbReference type="Gene3D" id="3.40.33.10">
    <property type="entry name" value="CAP"/>
    <property type="match status" value="1"/>
</dbReference>
<keyword evidence="2" id="KW-1185">Reference proteome</keyword>
<dbReference type="AlphaFoldDB" id="A0A368F177"/>
<gene>
    <name evidence="1" type="ORF">ANCCAN_29614</name>
</gene>
<dbReference type="Proteomes" id="UP000252519">
    <property type="component" value="Unassembled WGS sequence"/>
</dbReference>
<evidence type="ECO:0000313" key="1">
    <source>
        <dbReference type="EMBL" id="RCN24685.1"/>
    </source>
</evidence>
<sequence>MINPRSVTFGCFVFFGRVSPAPNSGEYYGSCVYYTVPPPKKGHWWVDPTRLEFPKPKGKPCCEGPQCDEIRKCTFFKNSKCFSHLCYVMIDGVQVRNLQ</sequence>
<accession>A0A368F177</accession>
<reference evidence="1 2" key="1">
    <citation type="submission" date="2014-10" db="EMBL/GenBank/DDBJ databases">
        <title>Draft genome of the hookworm Ancylostoma caninum.</title>
        <authorList>
            <person name="Mitreva M."/>
        </authorList>
    </citation>
    <scope>NUCLEOTIDE SEQUENCE [LARGE SCALE GENOMIC DNA]</scope>
    <source>
        <strain evidence="1 2">Baltimore</strain>
    </source>
</reference>
<organism evidence="1 2">
    <name type="scientific">Ancylostoma caninum</name>
    <name type="common">Dog hookworm</name>
    <dbReference type="NCBI Taxonomy" id="29170"/>
    <lineage>
        <taxon>Eukaryota</taxon>
        <taxon>Metazoa</taxon>
        <taxon>Ecdysozoa</taxon>
        <taxon>Nematoda</taxon>
        <taxon>Chromadorea</taxon>
        <taxon>Rhabditida</taxon>
        <taxon>Rhabditina</taxon>
        <taxon>Rhabditomorpha</taxon>
        <taxon>Strongyloidea</taxon>
        <taxon>Ancylostomatidae</taxon>
        <taxon>Ancylostomatinae</taxon>
        <taxon>Ancylostoma</taxon>
    </lineage>
</organism>
<evidence type="ECO:0000313" key="2">
    <source>
        <dbReference type="Proteomes" id="UP000252519"/>
    </source>
</evidence>